<protein>
    <recommendedName>
        <fullName evidence="3">Single-stranded DNA-binding protein</fullName>
    </recommendedName>
</protein>
<name>A0ABV0BEA2_9SPHN</name>
<gene>
    <name evidence="1" type="ORF">TPR58_22030</name>
</gene>
<accession>A0ABV0BEA2</accession>
<comment type="caution">
    <text evidence="1">The sequence shown here is derived from an EMBL/GenBank/DDBJ whole genome shotgun (WGS) entry which is preliminary data.</text>
</comment>
<keyword evidence="2" id="KW-1185">Reference proteome</keyword>
<dbReference type="Proteomes" id="UP001427805">
    <property type="component" value="Unassembled WGS sequence"/>
</dbReference>
<evidence type="ECO:0008006" key="3">
    <source>
        <dbReference type="Google" id="ProtNLM"/>
    </source>
</evidence>
<reference evidence="1 2" key="1">
    <citation type="submission" date="2024-05" db="EMBL/GenBank/DDBJ databases">
        <title>Sphingomonas sp. HF-S3 16S ribosomal RNA gene Genome sequencing and assembly.</title>
        <authorList>
            <person name="Lee H."/>
        </authorList>
    </citation>
    <scope>NUCLEOTIDE SEQUENCE [LARGE SCALE GENOMIC DNA]</scope>
    <source>
        <strain evidence="1 2">HF-S3</strain>
    </source>
</reference>
<dbReference type="EMBL" id="JBDIZK010000019">
    <property type="protein sequence ID" value="MEN3749867.1"/>
    <property type="molecule type" value="Genomic_DNA"/>
</dbReference>
<sequence>MLVGWISFRGEFLLYPRQEDLGRTLDQSCTSGTFARVADFRSAARRFEGKRVRVIGRLMKADAYFSDSTLGQRIENYCGSDTVLIATSVEPAPPQ</sequence>
<proteinExistence type="predicted"/>
<organism evidence="1 2">
    <name type="scientific">Sphingomonas rustica</name>
    <dbReference type="NCBI Taxonomy" id="3103142"/>
    <lineage>
        <taxon>Bacteria</taxon>
        <taxon>Pseudomonadati</taxon>
        <taxon>Pseudomonadota</taxon>
        <taxon>Alphaproteobacteria</taxon>
        <taxon>Sphingomonadales</taxon>
        <taxon>Sphingomonadaceae</taxon>
        <taxon>Sphingomonas</taxon>
    </lineage>
</organism>
<evidence type="ECO:0000313" key="1">
    <source>
        <dbReference type="EMBL" id="MEN3749867.1"/>
    </source>
</evidence>
<evidence type="ECO:0000313" key="2">
    <source>
        <dbReference type="Proteomes" id="UP001427805"/>
    </source>
</evidence>